<sequence>MLPLERELPAAVLDTLRLLQEKGFGEVPAHLSCTDLPQYWRRPRGDTIKGSSLQNVDWRRVGEGGRDLPLPCRIDLSAIKERNVEDWRKDLAQFAQALSDANADSALVTVLAAADRAPVCSSRCGTVFCGSPLAYQQPLVPHGFTVLLCSYLGEKLNKHDKSATPCLPKPMVPFTGSSQWAIPGGISGGERRILEVHLKAAGGSGWEDERRTSALISALGVEGQRKYFAVQEQLEAQGIQNAPCTTSTPAALGTGAVLTTEAAATTEYNTLLQFLDGLFAETTNVLAEWHLFLSRKQLPGETFLDFVAALKEKALSCKFGATYDDRMRDQIIHGVVNAHVRAKLLSYGEALRLQKAEEVGCDLEALNKANAAFGENERLLG</sequence>
<protein>
    <submittedName>
        <fullName evidence="1">Uncharacterized protein</fullName>
    </submittedName>
</protein>
<keyword evidence="2" id="KW-1185">Reference proteome</keyword>
<organism evidence="1 2">
    <name type="scientific">Rhipicephalus sanguineus</name>
    <name type="common">Brown dog tick</name>
    <name type="synonym">Ixodes sanguineus</name>
    <dbReference type="NCBI Taxonomy" id="34632"/>
    <lineage>
        <taxon>Eukaryota</taxon>
        <taxon>Metazoa</taxon>
        <taxon>Ecdysozoa</taxon>
        <taxon>Arthropoda</taxon>
        <taxon>Chelicerata</taxon>
        <taxon>Arachnida</taxon>
        <taxon>Acari</taxon>
        <taxon>Parasitiformes</taxon>
        <taxon>Ixodida</taxon>
        <taxon>Ixodoidea</taxon>
        <taxon>Ixodidae</taxon>
        <taxon>Rhipicephalinae</taxon>
        <taxon>Rhipicephalus</taxon>
        <taxon>Rhipicephalus</taxon>
    </lineage>
</organism>
<reference evidence="1" key="2">
    <citation type="submission" date="2021-09" db="EMBL/GenBank/DDBJ databases">
        <authorList>
            <person name="Jia N."/>
            <person name="Wang J."/>
            <person name="Shi W."/>
            <person name="Du L."/>
            <person name="Sun Y."/>
            <person name="Zhan W."/>
            <person name="Jiang J."/>
            <person name="Wang Q."/>
            <person name="Zhang B."/>
            <person name="Ji P."/>
            <person name="Sakyi L.B."/>
            <person name="Cui X."/>
            <person name="Yuan T."/>
            <person name="Jiang B."/>
            <person name="Yang W."/>
            <person name="Lam T.T.-Y."/>
            <person name="Chang Q."/>
            <person name="Ding S."/>
            <person name="Wang X."/>
            <person name="Zhu J."/>
            <person name="Ruan X."/>
            <person name="Zhao L."/>
            <person name="Wei J."/>
            <person name="Que T."/>
            <person name="Du C."/>
            <person name="Cheng J."/>
            <person name="Dai P."/>
            <person name="Han X."/>
            <person name="Huang E."/>
            <person name="Gao Y."/>
            <person name="Liu J."/>
            <person name="Shao H."/>
            <person name="Ye R."/>
            <person name="Li L."/>
            <person name="Wei W."/>
            <person name="Wang X."/>
            <person name="Wang C."/>
            <person name="Huo Q."/>
            <person name="Li W."/>
            <person name="Guo W."/>
            <person name="Chen H."/>
            <person name="Chen S."/>
            <person name="Zhou L."/>
            <person name="Zhou L."/>
            <person name="Ni X."/>
            <person name="Tian J."/>
            <person name="Zhou Y."/>
            <person name="Sheng Y."/>
            <person name="Liu T."/>
            <person name="Pan Y."/>
            <person name="Xia L."/>
            <person name="Li J."/>
            <person name="Zhao F."/>
            <person name="Cao W."/>
        </authorList>
    </citation>
    <scope>NUCLEOTIDE SEQUENCE</scope>
    <source>
        <strain evidence="1">Rsan-2018</strain>
        <tissue evidence="1">Larvae</tissue>
    </source>
</reference>
<dbReference type="PANTHER" id="PTHR33198">
    <property type="entry name" value="ANK_REP_REGION DOMAIN-CONTAINING PROTEIN-RELATED"/>
    <property type="match status" value="1"/>
</dbReference>
<dbReference type="VEuPathDB" id="VectorBase:RSAN_035062"/>
<dbReference type="EMBL" id="JABSTV010001251">
    <property type="protein sequence ID" value="KAH7951463.1"/>
    <property type="molecule type" value="Genomic_DNA"/>
</dbReference>
<proteinExistence type="predicted"/>
<dbReference type="Proteomes" id="UP000821837">
    <property type="component" value="Chromosome 5"/>
</dbReference>
<name>A0A9D4PRD9_RHISA</name>
<reference evidence="1" key="1">
    <citation type="journal article" date="2020" name="Cell">
        <title>Large-Scale Comparative Analyses of Tick Genomes Elucidate Their Genetic Diversity and Vector Capacities.</title>
        <authorList>
            <consortium name="Tick Genome and Microbiome Consortium (TIGMIC)"/>
            <person name="Jia N."/>
            <person name="Wang J."/>
            <person name="Shi W."/>
            <person name="Du L."/>
            <person name="Sun Y."/>
            <person name="Zhan W."/>
            <person name="Jiang J.F."/>
            <person name="Wang Q."/>
            <person name="Zhang B."/>
            <person name="Ji P."/>
            <person name="Bell-Sakyi L."/>
            <person name="Cui X.M."/>
            <person name="Yuan T.T."/>
            <person name="Jiang B.G."/>
            <person name="Yang W.F."/>
            <person name="Lam T.T."/>
            <person name="Chang Q.C."/>
            <person name="Ding S.J."/>
            <person name="Wang X.J."/>
            <person name="Zhu J.G."/>
            <person name="Ruan X.D."/>
            <person name="Zhao L."/>
            <person name="Wei J.T."/>
            <person name="Ye R.Z."/>
            <person name="Que T.C."/>
            <person name="Du C.H."/>
            <person name="Zhou Y.H."/>
            <person name="Cheng J.X."/>
            <person name="Dai P.F."/>
            <person name="Guo W.B."/>
            <person name="Han X.H."/>
            <person name="Huang E.J."/>
            <person name="Li L.F."/>
            <person name="Wei W."/>
            <person name="Gao Y.C."/>
            <person name="Liu J.Z."/>
            <person name="Shao H.Z."/>
            <person name="Wang X."/>
            <person name="Wang C.C."/>
            <person name="Yang T.C."/>
            <person name="Huo Q.B."/>
            <person name="Li W."/>
            <person name="Chen H.Y."/>
            <person name="Chen S.E."/>
            <person name="Zhou L.G."/>
            <person name="Ni X.B."/>
            <person name="Tian J.H."/>
            <person name="Sheng Y."/>
            <person name="Liu T."/>
            <person name="Pan Y.S."/>
            <person name="Xia L.Y."/>
            <person name="Li J."/>
            <person name="Zhao F."/>
            <person name="Cao W.C."/>
        </authorList>
    </citation>
    <scope>NUCLEOTIDE SEQUENCE</scope>
    <source>
        <strain evidence="1">Rsan-2018</strain>
    </source>
</reference>
<dbReference type="AlphaFoldDB" id="A0A9D4PRD9"/>
<evidence type="ECO:0000313" key="1">
    <source>
        <dbReference type="EMBL" id="KAH7951463.1"/>
    </source>
</evidence>
<accession>A0A9D4PRD9</accession>
<evidence type="ECO:0000313" key="2">
    <source>
        <dbReference type="Proteomes" id="UP000821837"/>
    </source>
</evidence>
<comment type="caution">
    <text evidence="1">The sequence shown here is derived from an EMBL/GenBank/DDBJ whole genome shotgun (WGS) entry which is preliminary data.</text>
</comment>
<gene>
    <name evidence="1" type="ORF">HPB52_009378</name>
</gene>